<evidence type="ECO:0000313" key="1">
    <source>
        <dbReference type="EMBL" id="QNE89901.1"/>
    </source>
</evidence>
<dbReference type="KEGG" id="cik:H0194_02350"/>
<organism evidence="1 2">
    <name type="scientific">Corynebacterium incognita</name>
    <dbReference type="NCBI Taxonomy" id="2754725"/>
    <lineage>
        <taxon>Bacteria</taxon>
        <taxon>Bacillati</taxon>
        <taxon>Actinomycetota</taxon>
        <taxon>Actinomycetes</taxon>
        <taxon>Mycobacteriales</taxon>
        <taxon>Corynebacteriaceae</taxon>
        <taxon>Corynebacterium</taxon>
    </lineage>
</organism>
<dbReference type="Pfam" id="PF07751">
    <property type="entry name" value="Abi_2"/>
    <property type="match status" value="1"/>
</dbReference>
<proteinExistence type="predicted"/>
<dbReference type="AlphaFoldDB" id="A0A7G7CQN5"/>
<accession>A0A7G7CQN5</accession>
<dbReference type="Proteomes" id="UP000515743">
    <property type="component" value="Chromosome"/>
</dbReference>
<dbReference type="EMBL" id="CP059404">
    <property type="protein sequence ID" value="QNE89901.1"/>
    <property type="molecule type" value="Genomic_DNA"/>
</dbReference>
<evidence type="ECO:0000313" key="2">
    <source>
        <dbReference type="Proteomes" id="UP000515743"/>
    </source>
</evidence>
<keyword evidence="2" id="KW-1185">Reference proteome</keyword>
<reference evidence="1 2" key="1">
    <citation type="submission" date="2020-07" db="EMBL/GenBank/DDBJ databases">
        <title>Complete genome and description of Corynebacterium incognita strain Marseille-Q3630 sp. nov.</title>
        <authorList>
            <person name="Boxberger M."/>
        </authorList>
    </citation>
    <scope>NUCLEOTIDE SEQUENCE [LARGE SCALE GENOMIC DNA]</scope>
    <source>
        <strain evidence="1 2">Marseille-Q3630</strain>
    </source>
</reference>
<sequence>MSFGTLSKAIAYRNDGGKVYKNACDLVGVKQTHLAGHLKSFTFLRNRCTHHSRMWNLFIQDQASIPPNIKKGPQSSVGSTTVTRCWWLLRPSMTFCSKRVCTRAFLMSV</sequence>
<name>A0A7G7CQN5_9CORY</name>
<dbReference type="InterPro" id="IPR011664">
    <property type="entry name" value="Abi_system_AbiD/AbiF-like"/>
</dbReference>
<gene>
    <name evidence="1" type="ORF">H0194_02350</name>
</gene>
<protein>
    <submittedName>
        <fullName evidence="1">Abi family protein</fullName>
    </submittedName>
</protein>